<dbReference type="GO" id="GO:0006351">
    <property type="term" value="P:DNA-templated transcription"/>
    <property type="evidence" value="ECO:0007669"/>
    <property type="project" value="InterPro"/>
</dbReference>
<dbReference type="AlphaFoldDB" id="A0A8H7PDQ6"/>
<feature type="compositionally biased region" description="Basic and acidic residues" evidence="6">
    <location>
        <begin position="7"/>
        <end position="26"/>
    </location>
</feature>
<evidence type="ECO:0000256" key="5">
    <source>
        <dbReference type="ARBA" id="ARBA00023242"/>
    </source>
</evidence>
<keyword evidence="3" id="KW-0240">DNA-directed RNA polymerase</keyword>
<dbReference type="GO" id="GO:0000428">
    <property type="term" value="C:DNA-directed RNA polymerase complex"/>
    <property type="evidence" value="ECO:0007669"/>
    <property type="project" value="UniProtKB-KW"/>
</dbReference>
<proteinExistence type="inferred from homology"/>
<reference evidence="7" key="1">
    <citation type="submission" date="2020-12" db="EMBL/GenBank/DDBJ databases">
        <title>Metabolic potential, ecology and presence of endohyphal bacteria is reflected in genomic diversity of Mucoromycotina.</title>
        <authorList>
            <person name="Muszewska A."/>
            <person name="Okrasinska A."/>
            <person name="Steczkiewicz K."/>
            <person name="Drgas O."/>
            <person name="Orlowska M."/>
            <person name="Perlinska-Lenart U."/>
            <person name="Aleksandrzak-Piekarczyk T."/>
            <person name="Szatraj K."/>
            <person name="Zielenkiewicz U."/>
            <person name="Pilsyk S."/>
            <person name="Malc E."/>
            <person name="Mieczkowski P."/>
            <person name="Kruszewska J.S."/>
            <person name="Biernat P."/>
            <person name="Pawlowska J."/>
        </authorList>
    </citation>
    <scope>NUCLEOTIDE SEQUENCE</scope>
    <source>
        <strain evidence="7">WA0000067209</strain>
    </source>
</reference>
<evidence type="ECO:0000256" key="4">
    <source>
        <dbReference type="ARBA" id="ARBA00023163"/>
    </source>
</evidence>
<sequence>MTKRKHHDSEATHPEVKVVDSKHEHGGPVIVTFPGTEPAQDTLFDSYKNRTDSKKKQRIIAGETEKIEFVGKNHGPDTADIPCRYVVGVYSKKDNTVTLQEAPVFNMHRNVKALKGLKSQVSAKNSFLEAKNTLGDTFGTKKARQQIRSAERNEVKAEALGQDVVSTMQNEIDVAAQAVPTIEDIQKEQEQDRPVPPYDASATSPEHIYNLEDIISSEELNAVPIKDVLKCTTMDELKEQLPYTLSQFVNSRLLTLVTAKGKTDRKQVRMLMYISYLMAYYQMRPAMAGKRDQVNTTLYNPPAAIVDRMLERYTSSGRRTPMMQDKLACYMLILCLMVDKFIVDPELLASDLSLKPTKTINLLKNVGCKVEYLSATQVAALGLTGKVRRASLIAPVTFPVARKIPERK</sequence>
<comment type="subcellular location">
    <subcellularLocation>
        <location evidence="1">Nucleus</location>
        <location evidence="1">Nucleolus</location>
    </subcellularLocation>
</comment>
<evidence type="ECO:0000313" key="8">
    <source>
        <dbReference type="Proteomes" id="UP000654370"/>
    </source>
</evidence>
<dbReference type="GO" id="GO:0005730">
    <property type="term" value="C:nucleolus"/>
    <property type="evidence" value="ECO:0007669"/>
    <property type="project" value="UniProtKB-SubCell"/>
</dbReference>
<name>A0A8H7PDQ6_MORIS</name>
<dbReference type="InterPro" id="IPR009668">
    <property type="entry name" value="RNA_pol-assoc_fac_A49-like"/>
</dbReference>
<keyword evidence="5" id="KW-0539">Nucleus</keyword>
<gene>
    <name evidence="7" type="ORF">INT43_001512</name>
</gene>
<accession>A0A8H7PDQ6</accession>
<comment type="similarity">
    <text evidence="2">Belongs to the eukaryotic RPA49/POLR1E RNA polymerase subunit family.</text>
</comment>
<evidence type="ECO:0000256" key="1">
    <source>
        <dbReference type="ARBA" id="ARBA00004604"/>
    </source>
</evidence>
<dbReference type="GO" id="GO:0003677">
    <property type="term" value="F:DNA binding"/>
    <property type="evidence" value="ECO:0007669"/>
    <property type="project" value="InterPro"/>
</dbReference>
<keyword evidence="8" id="KW-1185">Reference proteome</keyword>
<keyword evidence="4" id="KW-0804">Transcription</keyword>
<dbReference type="Proteomes" id="UP000654370">
    <property type="component" value="Unassembled WGS sequence"/>
</dbReference>
<evidence type="ECO:0000256" key="6">
    <source>
        <dbReference type="SAM" id="MobiDB-lite"/>
    </source>
</evidence>
<dbReference type="PANTHER" id="PTHR14440">
    <property type="entry name" value="DNA-DIRECTED RNA POLYMERASE I SUBUNIT RPA49"/>
    <property type="match status" value="1"/>
</dbReference>
<dbReference type="Pfam" id="PF06870">
    <property type="entry name" value="RNA_pol_I_A49"/>
    <property type="match status" value="1"/>
</dbReference>
<evidence type="ECO:0000256" key="3">
    <source>
        <dbReference type="ARBA" id="ARBA00022478"/>
    </source>
</evidence>
<dbReference type="EMBL" id="JAEPQZ010000018">
    <property type="protein sequence ID" value="KAG2172035.1"/>
    <property type="molecule type" value="Genomic_DNA"/>
</dbReference>
<protein>
    <submittedName>
        <fullName evidence="7">Uncharacterized protein</fullName>
    </submittedName>
</protein>
<organism evidence="7 8">
    <name type="scientific">Mortierella isabellina</name>
    <name type="common">Filamentous fungus</name>
    <name type="synonym">Umbelopsis isabellina</name>
    <dbReference type="NCBI Taxonomy" id="91625"/>
    <lineage>
        <taxon>Eukaryota</taxon>
        <taxon>Fungi</taxon>
        <taxon>Fungi incertae sedis</taxon>
        <taxon>Mucoromycota</taxon>
        <taxon>Mucoromycotina</taxon>
        <taxon>Umbelopsidomycetes</taxon>
        <taxon>Umbelopsidales</taxon>
        <taxon>Umbelopsidaceae</taxon>
        <taxon>Umbelopsis</taxon>
    </lineage>
</organism>
<comment type="caution">
    <text evidence="7">The sequence shown here is derived from an EMBL/GenBank/DDBJ whole genome shotgun (WGS) entry which is preliminary data.</text>
</comment>
<evidence type="ECO:0000313" key="7">
    <source>
        <dbReference type="EMBL" id="KAG2172035.1"/>
    </source>
</evidence>
<evidence type="ECO:0000256" key="2">
    <source>
        <dbReference type="ARBA" id="ARBA00009430"/>
    </source>
</evidence>
<dbReference type="OrthoDB" id="532500at2759"/>
<feature type="region of interest" description="Disordered" evidence="6">
    <location>
        <begin position="1"/>
        <end position="37"/>
    </location>
</feature>